<feature type="domain" description="Squalene cyclase N-terminal" evidence="6">
    <location>
        <begin position="11"/>
        <end position="298"/>
    </location>
</feature>
<keyword evidence="3" id="KW-0677">Repeat</keyword>
<dbReference type="SFLD" id="SFLDG01016">
    <property type="entry name" value="Prenyltransferase_Like_2"/>
    <property type="match status" value="1"/>
</dbReference>
<dbReference type="InterPro" id="IPR032696">
    <property type="entry name" value="SQ_cyclase_C"/>
</dbReference>
<dbReference type="AlphaFoldDB" id="A0A229UH89"/>
<dbReference type="Gene3D" id="1.50.10.20">
    <property type="match status" value="2"/>
</dbReference>
<keyword evidence="8" id="KW-1185">Reference proteome</keyword>
<dbReference type="GO" id="GO:0005811">
    <property type="term" value="C:lipid droplet"/>
    <property type="evidence" value="ECO:0007669"/>
    <property type="project" value="InterPro"/>
</dbReference>
<feature type="domain" description="Squalene cyclase C-terminal" evidence="5">
    <location>
        <begin position="309"/>
        <end position="626"/>
    </location>
</feature>
<evidence type="ECO:0000259" key="6">
    <source>
        <dbReference type="Pfam" id="PF13249"/>
    </source>
</evidence>
<dbReference type="RefSeq" id="WP_094018394.1">
    <property type="nucleotide sequence ID" value="NZ_NMQW01000057.1"/>
</dbReference>
<name>A0A229UH89_9BACL</name>
<dbReference type="Pfam" id="PF13249">
    <property type="entry name" value="SQHop_cyclase_N"/>
    <property type="match status" value="1"/>
</dbReference>
<dbReference type="GO" id="GO:0016104">
    <property type="term" value="P:triterpenoid biosynthetic process"/>
    <property type="evidence" value="ECO:0007669"/>
    <property type="project" value="InterPro"/>
</dbReference>
<sequence length="629" mass="70274">MQGMDEVSHAIRQMTENLLKLQQSDGSWRFCFENGILTDAYMIITLRVLDMNDESLIRRLHARILNEQQADGSWKVFHDEKEGSLSTTVDAYYALLCSGYSSRDDLSMQKAKQFILSKGGLRKVRAVLTKIFLAVTGQYPWPSSLLIPIELLLLPPSAPVSFWDFSGYARVHLAPMLLLADRKYVVSVQELPDLSELAGGRPEGWDDPEPPSRGLQDLLHKMKNGIGRLSGLPLQLHKAATQEAERYMLDRREADGTLYSYATSTFLMIYALLALGYDKRHSVITQAVQGLKGMLCSSDGKLFLQNSPSPVWDTALLSHALQEAGLSAEHPAIRSAAGYLIPKQQRTLGDWTVHNPNPVPGGWGFSETNTMNPDVDDTTAALRAIKPLLRSEPSYREEWNRGVNWVISMQNDDGGWPSFEKDTDLELLTWLPIDGAKAAAIDPSSADLTGRTLDFLGHCAGLNQQQRFIRSAADWLINRQEEDGSWYGRWGVCYIYGTWAALTGLRAVGIEGEHPTVRKAVRWLLSIQNGDGGWGESCSSDRLMRYVSLGHSTPSQTAWALDALIAVHASSTPPIDLGIQRLIRLLHEDDWKSTYPTGAGLPGIFYSHYHSYRLIWPLLTLSHYRNKYG</sequence>
<dbReference type="InterPro" id="IPR018333">
    <property type="entry name" value="Squalene_cyclase"/>
</dbReference>
<evidence type="ECO:0000259" key="5">
    <source>
        <dbReference type="Pfam" id="PF13243"/>
    </source>
</evidence>
<evidence type="ECO:0000313" key="7">
    <source>
        <dbReference type="EMBL" id="OXM82752.1"/>
    </source>
</evidence>
<dbReference type="InterPro" id="IPR006400">
    <property type="entry name" value="Hopene-cyclase"/>
</dbReference>
<dbReference type="InterPro" id="IPR008930">
    <property type="entry name" value="Terpenoid_cyclase/PrenylTrfase"/>
</dbReference>
<comment type="pathway">
    <text evidence="1">Secondary metabolite biosynthesis; hopanoid biosynthesis.</text>
</comment>
<reference evidence="7 8" key="1">
    <citation type="submission" date="2017-07" db="EMBL/GenBank/DDBJ databases">
        <title>Genome sequencing and assembly of Paenibacillus rigui.</title>
        <authorList>
            <person name="Mayilraj S."/>
        </authorList>
    </citation>
    <scope>NUCLEOTIDE SEQUENCE [LARGE SCALE GENOMIC DNA]</scope>
    <source>
        <strain evidence="7 8">JCM 16352</strain>
    </source>
</reference>
<dbReference type="PANTHER" id="PTHR11764">
    <property type="entry name" value="TERPENE CYCLASE/MUTASE FAMILY MEMBER"/>
    <property type="match status" value="1"/>
</dbReference>
<protein>
    <submittedName>
        <fullName evidence="7">Squalene--hopene cyclase</fullName>
    </submittedName>
</protein>
<dbReference type="NCBIfam" id="TIGR01507">
    <property type="entry name" value="hopene_cyclase"/>
    <property type="match status" value="1"/>
</dbReference>
<evidence type="ECO:0000256" key="4">
    <source>
        <dbReference type="ARBA" id="ARBA00023235"/>
    </source>
</evidence>
<evidence type="ECO:0000256" key="3">
    <source>
        <dbReference type="ARBA" id="ARBA00022737"/>
    </source>
</evidence>
<dbReference type="PANTHER" id="PTHR11764:SF20">
    <property type="entry name" value="LANOSTEROL SYNTHASE"/>
    <property type="match status" value="1"/>
</dbReference>
<dbReference type="OrthoDB" id="9758578at2"/>
<evidence type="ECO:0000256" key="2">
    <source>
        <dbReference type="ARBA" id="ARBA00009755"/>
    </source>
</evidence>
<dbReference type="PROSITE" id="PS01074">
    <property type="entry name" value="TERPENE_SYNTHASES"/>
    <property type="match status" value="1"/>
</dbReference>
<comment type="caution">
    <text evidence="7">The sequence shown here is derived from an EMBL/GenBank/DDBJ whole genome shotgun (WGS) entry which is preliminary data.</text>
</comment>
<accession>A0A229UH89</accession>
<dbReference type="UniPathway" id="UPA00337"/>
<evidence type="ECO:0000313" key="8">
    <source>
        <dbReference type="Proteomes" id="UP000215509"/>
    </source>
</evidence>
<comment type="similarity">
    <text evidence="2">Belongs to the terpene cyclase/mutase family.</text>
</comment>
<dbReference type="SUPFAM" id="SSF48239">
    <property type="entry name" value="Terpenoid cyclases/Protein prenyltransferases"/>
    <property type="match status" value="2"/>
</dbReference>
<dbReference type="InterPro" id="IPR032697">
    <property type="entry name" value="SQ_cyclase_N"/>
</dbReference>
<organism evidence="7 8">
    <name type="scientific">Paenibacillus rigui</name>
    <dbReference type="NCBI Taxonomy" id="554312"/>
    <lineage>
        <taxon>Bacteria</taxon>
        <taxon>Bacillati</taxon>
        <taxon>Bacillota</taxon>
        <taxon>Bacilli</taxon>
        <taxon>Bacillales</taxon>
        <taxon>Paenibacillaceae</taxon>
        <taxon>Paenibacillus</taxon>
    </lineage>
</organism>
<proteinExistence type="inferred from homology"/>
<keyword evidence="4" id="KW-0413">Isomerase</keyword>
<dbReference type="NCBIfam" id="TIGR01787">
    <property type="entry name" value="squalene_cyclas"/>
    <property type="match status" value="1"/>
</dbReference>
<dbReference type="Proteomes" id="UP000215509">
    <property type="component" value="Unassembled WGS sequence"/>
</dbReference>
<dbReference type="EMBL" id="NMQW01000057">
    <property type="protein sequence ID" value="OXM82752.1"/>
    <property type="molecule type" value="Genomic_DNA"/>
</dbReference>
<dbReference type="Pfam" id="PF13243">
    <property type="entry name" value="SQHop_cyclase_C"/>
    <property type="match status" value="1"/>
</dbReference>
<dbReference type="InterPro" id="IPR002365">
    <property type="entry name" value="Terpene_synthase_CS"/>
</dbReference>
<dbReference type="GO" id="GO:0016866">
    <property type="term" value="F:intramolecular transferase activity"/>
    <property type="evidence" value="ECO:0007669"/>
    <property type="project" value="InterPro"/>
</dbReference>
<gene>
    <name evidence="7" type="primary">shc</name>
    <name evidence="7" type="ORF">CF651_29225</name>
</gene>
<evidence type="ECO:0000256" key="1">
    <source>
        <dbReference type="ARBA" id="ARBA00004999"/>
    </source>
</evidence>